<evidence type="ECO:0000259" key="3">
    <source>
        <dbReference type="PROSITE" id="PS50965"/>
    </source>
</evidence>
<feature type="transmembrane region" description="Helical" evidence="1">
    <location>
        <begin position="173"/>
        <end position="194"/>
    </location>
</feature>
<dbReference type="STRING" id="1628148.BI198_03315"/>
<evidence type="ECO:0000256" key="2">
    <source>
        <dbReference type="SAM" id="SignalP"/>
    </source>
</evidence>
<dbReference type="EMBL" id="MKEK01000001">
    <property type="protein sequence ID" value="OEY68706.1"/>
    <property type="molecule type" value="Genomic_DNA"/>
</dbReference>
<sequence length="366" mass="41073">MRYLIFALSLLIFVSSQVYAQQQYTEGACIMLQQQIDRFSNHKQNSNFRSATREYEKSCRNPVTYLPHQMNTNDKAVVVMPDTAKTTPAKITSDITKLKQPTEAITSKLAEPALVAMTAASEQSSSTSSKVIPDTATLNKLPLSNEQVDDGTIYTAAVVSSALMIQLINNIPLIAANIFALLLAVFLLTTWFGFNLPGFKGVFAEYKLNRLLRWRLSREYQHFRKLKLRTANDELVVVDHVVLCPYGIFVITVKGERGSISGTETQANWTRSYLGRKKHLMNPLHQNYKNVAAVKHLMQLQETAESKIVHSVAVFSRTAKFETAIAVNIAYIDTVSLYVKQFTEACLTDEQQERFAALLTQASTEC</sequence>
<keyword evidence="1" id="KW-0472">Membrane</keyword>
<keyword evidence="5" id="KW-1185">Reference proteome</keyword>
<keyword evidence="1" id="KW-0812">Transmembrane</keyword>
<evidence type="ECO:0000256" key="1">
    <source>
        <dbReference type="SAM" id="Phobius"/>
    </source>
</evidence>
<comment type="caution">
    <text evidence="4">The sequence shown here is derived from an EMBL/GenBank/DDBJ whole genome shotgun (WGS) entry which is preliminary data.</text>
</comment>
<evidence type="ECO:0000313" key="5">
    <source>
        <dbReference type="Proteomes" id="UP000242258"/>
    </source>
</evidence>
<feature type="signal peptide" evidence="2">
    <location>
        <begin position="1"/>
        <end position="20"/>
    </location>
</feature>
<organism evidence="4 5">
    <name type="scientific">Rheinheimera salexigens</name>
    <dbReference type="NCBI Taxonomy" id="1628148"/>
    <lineage>
        <taxon>Bacteria</taxon>
        <taxon>Pseudomonadati</taxon>
        <taxon>Pseudomonadota</taxon>
        <taxon>Gammaproteobacteria</taxon>
        <taxon>Chromatiales</taxon>
        <taxon>Chromatiaceae</taxon>
        <taxon>Rheinheimera</taxon>
    </lineage>
</organism>
<dbReference type="OrthoDB" id="5782056at2"/>
<dbReference type="Pfam" id="PF08378">
    <property type="entry name" value="NERD"/>
    <property type="match status" value="1"/>
</dbReference>
<keyword evidence="1" id="KW-1133">Transmembrane helix</keyword>
<protein>
    <recommendedName>
        <fullName evidence="3">NERD domain-containing protein</fullName>
    </recommendedName>
</protein>
<dbReference type="RefSeq" id="WP_070048273.1">
    <property type="nucleotide sequence ID" value="NZ_CBCSDO010000001.1"/>
</dbReference>
<evidence type="ECO:0000313" key="4">
    <source>
        <dbReference type="EMBL" id="OEY68706.1"/>
    </source>
</evidence>
<dbReference type="AlphaFoldDB" id="A0A1E7Q3L1"/>
<reference evidence="5" key="1">
    <citation type="submission" date="2016-09" db="EMBL/GenBank/DDBJ databases">
        <authorList>
            <person name="Wan X."/>
            <person name="Hou S."/>
        </authorList>
    </citation>
    <scope>NUCLEOTIDE SEQUENCE [LARGE SCALE GENOMIC DNA]</scope>
    <source>
        <strain evidence="5">KH87</strain>
    </source>
</reference>
<dbReference type="InterPro" id="IPR011528">
    <property type="entry name" value="NERD"/>
</dbReference>
<gene>
    <name evidence="4" type="ORF">BI198_03315</name>
</gene>
<feature type="chain" id="PRO_5009200317" description="NERD domain-containing protein" evidence="2">
    <location>
        <begin position="21"/>
        <end position="366"/>
    </location>
</feature>
<name>A0A1E7Q3L1_9GAMM</name>
<feature type="domain" description="NERD" evidence="3">
    <location>
        <begin position="200"/>
        <end position="317"/>
    </location>
</feature>
<keyword evidence="2" id="KW-0732">Signal</keyword>
<dbReference type="Proteomes" id="UP000242258">
    <property type="component" value="Unassembled WGS sequence"/>
</dbReference>
<proteinExistence type="predicted"/>
<accession>A0A1E7Q3L1</accession>
<dbReference type="PROSITE" id="PS50965">
    <property type="entry name" value="NERD"/>
    <property type="match status" value="1"/>
</dbReference>